<keyword evidence="1" id="KW-0812">Transmembrane</keyword>
<dbReference type="RefSeq" id="WP_162413057.1">
    <property type="nucleotide sequence ID" value="NZ_JAHQXE010000002.1"/>
</dbReference>
<evidence type="ECO:0000313" key="2">
    <source>
        <dbReference type="EMBL" id="MBV0901870.1"/>
    </source>
</evidence>
<comment type="caution">
    <text evidence="2">The sequence shown here is derived from an EMBL/GenBank/DDBJ whole genome shotgun (WGS) entry which is preliminary data.</text>
</comment>
<protein>
    <submittedName>
        <fullName evidence="2">Uncharacterized protein</fullName>
    </submittedName>
</protein>
<keyword evidence="3" id="KW-1185">Reference proteome</keyword>
<organism evidence="2 3">
    <name type="scientific">Haloarcula salina</name>
    <dbReference type="NCBI Taxonomy" id="1429914"/>
    <lineage>
        <taxon>Archaea</taxon>
        <taxon>Methanobacteriati</taxon>
        <taxon>Methanobacteriota</taxon>
        <taxon>Stenosarchaea group</taxon>
        <taxon>Halobacteria</taxon>
        <taxon>Halobacteriales</taxon>
        <taxon>Haloarculaceae</taxon>
        <taxon>Haloarcula</taxon>
    </lineage>
</organism>
<gene>
    <name evidence="2" type="ORF">KTS37_08720</name>
</gene>
<sequence length="282" mass="30477">MKWRCEWCGKPHEENDPPCDNCGHGTFEEAVTQVNHEVVEGGPRWVCLDCGRQHQKNSPPCNRCGGSNFERRTGPPEEDPLDEIKTGWLDVLEAKYVVGYVTVALVIGILLLGLVAGVPLPGFAPETSAGPPPIPDAPGQGDSVGSLSLAEVEDAYVDVYNVRRATISGGTVTRNGTADDAAAYYNKGRVGVRYENAEPPTREGVSRFALACERPSVVHYEVAYDRPPRSVEQFGNETALATALVDSYFERGHPVRPAEVGTIGVDVHVGPDGRVFVTYVLC</sequence>
<evidence type="ECO:0000313" key="3">
    <source>
        <dbReference type="Proteomes" id="UP001166304"/>
    </source>
</evidence>
<feature type="transmembrane region" description="Helical" evidence="1">
    <location>
        <begin position="97"/>
        <end position="118"/>
    </location>
</feature>
<reference evidence="2" key="1">
    <citation type="submission" date="2021-06" db="EMBL/GenBank/DDBJ databases">
        <title>New haloarchaea isolates fom saline soil.</title>
        <authorList>
            <person name="Duran-Viseras A."/>
            <person name="Sanchez-Porro C.S."/>
            <person name="Ventosa A."/>
        </authorList>
    </citation>
    <scope>NUCLEOTIDE SEQUENCE</scope>
    <source>
        <strain evidence="2">JCM 18369</strain>
    </source>
</reference>
<dbReference type="EMBL" id="JAHQXE010000002">
    <property type="protein sequence ID" value="MBV0901870.1"/>
    <property type="molecule type" value="Genomic_DNA"/>
</dbReference>
<keyword evidence="1" id="KW-0472">Membrane</keyword>
<dbReference type="AlphaFoldDB" id="A0AA41KC17"/>
<evidence type="ECO:0000256" key="1">
    <source>
        <dbReference type="SAM" id="Phobius"/>
    </source>
</evidence>
<proteinExistence type="predicted"/>
<keyword evidence="1" id="KW-1133">Transmembrane helix</keyword>
<dbReference type="Proteomes" id="UP001166304">
    <property type="component" value="Unassembled WGS sequence"/>
</dbReference>
<name>A0AA41KC17_9EURY</name>
<accession>A0AA41KC17</accession>